<dbReference type="SUPFAM" id="SSF46785">
    <property type="entry name" value="Winged helix' DNA-binding domain"/>
    <property type="match status" value="2"/>
</dbReference>
<dbReference type="AlphaFoldDB" id="W9DTM6"/>
<dbReference type="EMBL" id="AZAJ01000001">
    <property type="protein sequence ID" value="ETA66781.1"/>
    <property type="molecule type" value="Genomic_DNA"/>
</dbReference>
<dbReference type="InterPro" id="IPR036390">
    <property type="entry name" value="WH_DNA-bd_sf"/>
</dbReference>
<dbReference type="InterPro" id="IPR036388">
    <property type="entry name" value="WH-like_DNA-bd_sf"/>
</dbReference>
<comment type="caution">
    <text evidence="2">The sequence shown here is derived from an EMBL/GenBank/DDBJ whole genome shotgun (WGS) entry which is preliminary data.</text>
</comment>
<gene>
    <name evidence="2" type="ORF">MettiDRAFT_0181</name>
</gene>
<keyword evidence="3" id="KW-1185">Reference proteome</keyword>
<organism evidence="2 3">
    <name type="scientific">Methanolobus tindarius DSM 2278</name>
    <dbReference type="NCBI Taxonomy" id="1090322"/>
    <lineage>
        <taxon>Archaea</taxon>
        <taxon>Methanobacteriati</taxon>
        <taxon>Methanobacteriota</taxon>
        <taxon>Stenosarchaea group</taxon>
        <taxon>Methanomicrobia</taxon>
        <taxon>Methanosarcinales</taxon>
        <taxon>Methanosarcinaceae</taxon>
        <taxon>Methanolobus</taxon>
    </lineage>
</organism>
<accession>W9DTM6</accession>
<evidence type="ECO:0000313" key="3">
    <source>
        <dbReference type="Proteomes" id="UP000019483"/>
    </source>
</evidence>
<dbReference type="InterPro" id="IPR011991">
    <property type="entry name" value="ArsR-like_HTH"/>
</dbReference>
<evidence type="ECO:0000256" key="1">
    <source>
        <dbReference type="SAM" id="Phobius"/>
    </source>
</evidence>
<evidence type="ECO:0008006" key="4">
    <source>
        <dbReference type="Google" id="ProtNLM"/>
    </source>
</evidence>
<proteinExistence type="predicted"/>
<dbReference type="Proteomes" id="UP000019483">
    <property type="component" value="Unassembled WGS sequence"/>
</dbReference>
<dbReference type="STRING" id="1090322.MettiDRAFT_0181"/>
<sequence length="236" mass="26817">MYKLLSYITFLLFFILVAPSSAIPFAEHHNSTYDIQSDLTGVQGTYSFLDLPFKLKFVAIFFIILGLGWKLVAILTAWAKKDPNNENRQRILSFIEKNPGSTVNAIGTDLGIKRGTVRYHVSNLKDAGKILMFRNGNYVSLFRNESALWNKNHKRIEPHLPGATCKKVCSVIYENPGITNMELCEKLGLSKGAVSSHIRTLEEIDCLEVEISGKYKNYSLREGYHPDELPLFERIR</sequence>
<feature type="transmembrane region" description="Helical" evidence="1">
    <location>
        <begin position="57"/>
        <end position="79"/>
    </location>
</feature>
<dbReference type="Pfam" id="PF13412">
    <property type="entry name" value="HTH_24"/>
    <property type="match status" value="2"/>
</dbReference>
<protein>
    <recommendedName>
        <fullName evidence="4">HTH arsR-type domain-containing protein</fullName>
    </recommendedName>
</protein>
<evidence type="ECO:0000313" key="2">
    <source>
        <dbReference type="EMBL" id="ETA66781.1"/>
    </source>
</evidence>
<name>W9DTM6_METTI</name>
<dbReference type="PANTHER" id="PTHR36216:SF1">
    <property type="entry name" value="HTH ARSR-TYPE DOMAIN-CONTAINING PROTEIN"/>
    <property type="match status" value="1"/>
</dbReference>
<dbReference type="Gene3D" id="1.10.10.10">
    <property type="entry name" value="Winged helix-like DNA-binding domain superfamily/Winged helix DNA-binding domain"/>
    <property type="match status" value="2"/>
</dbReference>
<reference evidence="2 3" key="1">
    <citation type="submission" date="2013-08" db="EMBL/GenBank/DDBJ databases">
        <authorList>
            <consortium name="DOE Joint Genome Institute"/>
            <person name="Eisen J."/>
            <person name="Huntemann M."/>
            <person name="Han J."/>
            <person name="Chen A."/>
            <person name="Kyrpides N."/>
            <person name="Mavromatis K."/>
            <person name="Markowitz V."/>
            <person name="Palaniappan K."/>
            <person name="Ivanova N."/>
            <person name="Schaumberg A."/>
            <person name="Pati A."/>
            <person name="Liolios K."/>
            <person name="Nordberg H.P."/>
            <person name="Cantor M.N."/>
            <person name="Hua S.X."/>
            <person name="Woyke T."/>
        </authorList>
    </citation>
    <scope>NUCLEOTIDE SEQUENCE [LARGE SCALE GENOMIC DNA]</scope>
    <source>
        <strain evidence="2 3">DSM 2278</strain>
    </source>
</reference>
<keyword evidence="1" id="KW-0812">Transmembrane</keyword>
<dbReference type="CDD" id="cd00090">
    <property type="entry name" value="HTH_ARSR"/>
    <property type="match status" value="2"/>
</dbReference>
<keyword evidence="1" id="KW-0472">Membrane</keyword>
<keyword evidence="1" id="KW-1133">Transmembrane helix</keyword>
<dbReference type="PANTHER" id="PTHR36216">
    <property type="entry name" value="TRANSCRIPTIONAL REGULATOR, TRMB"/>
    <property type="match status" value="1"/>
</dbReference>